<feature type="compositionally biased region" description="Basic and acidic residues" evidence="1">
    <location>
        <begin position="66"/>
        <end position="76"/>
    </location>
</feature>
<feature type="region of interest" description="Disordered" evidence="1">
    <location>
        <begin position="100"/>
        <end position="119"/>
    </location>
</feature>
<evidence type="ECO:0000256" key="1">
    <source>
        <dbReference type="SAM" id="MobiDB-lite"/>
    </source>
</evidence>
<sequence length="119" mass="13071">MDRSTPQDPALLRPSIHGVPPSLHGDKPSKRVECQPQYSMFCMDRTTPQDPALLRPSIHGVPPSLHGDKPSKRVDDQPQSSLFSMDTHLDGNLHNLPLVAPLTRPPSEGNVAKPPDIFI</sequence>
<evidence type="ECO:0000313" key="2">
    <source>
        <dbReference type="EMBL" id="KAK4412360.1"/>
    </source>
</evidence>
<reference evidence="2" key="2">
    <citation type="journal article" date="2024" name="Plant">
        <title>Genomic evolution and insights into agronomic trait innovations of Sesamum species.</title>
        <authorList>
            <person name="Miao H."/>
            <person name="Wang L."/>
            <person name="Qu L."/>
            <person name="Liu H."/>
            <person name="Sun Y."/>
            <person name="Le M."/>
            <person name="Wang Q."/>
            <person name="Wei S."/>
            <person name="Zheng Y."/>
            <person name="Lin W."/>
            <person name="Duan Y."/>
            <person name="Cao H."/>
            <person name="Xiong S."/>
            <person name="Wang X."/>
            <person name="Wei L."/>
            <person name="Li C."/>
            <person name="Ma Q."/>
            <person name="Ju M."/>
            <person name="Zhao R."/>
            <person name="Li G."/>
            <person name="Mu C."/>
            <person name="Tian Q."/>
            <person name="Mei H."/>
            <person name="Zhang T."/>
            <person name="Gao T."/>
            <person name="Zhang H."/>
        </authorList>
    </citation>
    <scope>NUCLEOTIDE SEQUENCE</scope>
    <source>
        <strain evidence="2">3651</strain>
    </source>
</reference>
<feature type="non-terminal residue" evidence="2">
    <location>
        <position position="119"/>
    </location>
</feature>
<feature type="region of interest" description="Disordered" evidence="1">
    <location>
        <begin position="1"/>
        <end position="30"/>
    </location>
</feature>
<feature type="region of interest" description="Disordered" evidence="1">
    <location>
        <begin position="46"/>
        <end position="88"/>
    </location>
</feature>
<evidence type="ECO:0000313" key="3">
    <source>
        <dbReference type="Proteomes" id="UP001293254"/>
    </source>
</evidence>
<accession>A0AAE1XI74</accession>
<keyword evidence="3" id="KW-1185">Reference proteome</keyword>
<organism evidence="2 3">
    <name type="scientific">Sesamum alatum</name>
    <dbReference type="NCBI Taxonomy" id="300844"/>
    <lineage>
        <taxon>Eukaryota</taxon>
        <taxon>Viridiplantae</taxon>
        <taxon>Streptophyta</taxon>
        <taxon>Embryophyta</taxon>
        <taxon>Tracheophyta</taxon>
        <taxon>Spermatophyta</taxon>
        <taxon>Magnoliopsida</taxon>
        <taxon>eudicotyledons</taxon>
        <taxon>Gunneridae</taxon>
        <taxon>Pentapetalae</taxon>
        <taxon>asterids</taxon>
        <taxon>lamiids</taxon>
        <taxon>Lamiales</taxon>
        <taxon>Pedaliaceae</taxon>
        <taxon>Sesamum</taxon>
    </lineage>
</organism>
<dbReference type="EMBL" id="JACGWO010000013">
    <property type="protein sequence ID" value="KAK4412360.1"/>
    <property type="molecule type" value="Genomic_DNA"/>
</dbReference>
<gene>
    <name evidence="2" type="ORF">Salat_2882900</name>
</gene>
<dbReference type="AlphaFoldDB" id="A0AAE1XI74"/>
<reference evidence="2" key="1">
    <citation type="submission" date="2020-06" db="EMBL/GenBank/DDBJ databases">
        <authorList>
            <person name="Li T."/>
            <person name="Hu X."/>
            <person name="Zhang T."/>
            <person name="Song X."/>
            <person name="Zhang H."/>
            <person name="Dai N."/>
            <person name="Sheng W."/>
            <person name="Hou X."/>
            <person name="Wei L."/>
        </authorList>
    </citation>
    <scope>NUCLEOTIDE SEQUENCE</scope>
    <source>
        <strain evidence="2">3651</strain>
        <tissue evidence="2">Leaf</tissue>
    </source>
</reference>
<comment type="caution">
    <text evidence="2">The sequence shown here is derived from an EMBL/GenBank/DDBJ whole genome shotgun (WGS) entry which is preliminary data.</text>
</comment>
<protein>
    <submittedName>
        <fullName evidence="2">Uncharacterized protein</fullName>
    </submittedName>
</protein>
<dbReference type="Proteomes" id="UP001293254">
    <property type="component" value="Unassembled WGS sequence"/>
</dbReference>
<proteinExistence type="predicted"/>
<name>A0AAE1XI74_9LAMI</name>